<dbReference type="GO" id="GO:0003677">
    <property type="term" value="F:DNA binding"/>
    <property type="evidence" value="ECO:0007669"/>
    <property type="project" value="InterPro"/>
</dbReference>
<dbReference type="GO" id="GO:0006313">
    <property type="term" value="P:DNA transposition"/>
    <property type="evidence" value="ECO:0007669"/>
    <property type="project" value="InterPro"/>
</dbReference>
<dbReference type="InterPro" id="IPR036515">
    <property type="entry name" value="Transposase_17_sf"/>
</dbReference>
<dbReference type="Pfam" id="PF01797">
    <property type="entry name" value="Y1_Tnp"/>
    <property type="match status" value="1"/>
</dbReference>
<name>A0A6S6TMG7_9BACT</name>
<evidence type="ECO:0000313" key="2">
    <source>
        <dbReference type="EMBL" id="CAA6816099.1"/>
    </source>
</evidence>
<dbReference type="InterPro" id="IPR002686">
    <property type="entry name" value="Transposase_17"/>
</dbReference>
<protein>
    <recommendedName>
        <fullName evidence="1">Transposase IS200-like domain-containing protein</fullName>
    </recommendedName>
</protein>
<dbReference type="Gene3D" id="1.10.10.60">
    <property type="entry name" value="Homeodomain-like"/>
    <property type="match status" value="1"/>
</dbReference>
<dbReference type="SUPFAM" id="SSF143422">
    <property type="entry name" value="Transposase IS200-like"/>
    <property type="match status" value="1"/>
</dbReference>
<reference evidence="2" key="1">
    <citation type="submission" date="2020-01" db="EMBL/GenBank/DDBJ databases">
        <authorList>
            <person name="Meier V. D."/>
            <person name="Meier V D."/>
        </authorList>
    </citation>
    <scope>NUCLEOTIDE SEQUENCE</scope>
    <source>
        <strain evidence="2">HLG_WM_MAG_01</strain>
    </source>
</reference>
<gene>
    <name evidence="2" type="ORF">HELGO_WM37693</name>
</gene>
<dbReference type="PANTHER" id="PTHR34322">
    <property type="entry name" value="TRANSPOSASE, Y1_TNP DOMAIN-CONTAINING"/>
    <property type="match status" value="1"/>
</dbReference>
<dbReference type="PANTHER" id="PTHR34322:SF2">
    <property type="entry name" value="TRANSPOSASE IS200-LIKE DOMAIN-CONTAINING PROTEIN"/>
    <property type="match status" value="1"/>
</dbReference>
<sequence length="207" mass="24521">MVKTRLMDNHYHLLIETEKENLSDCMRVVNANYALYFNKKTKRIGHLWQGRYTSRYITSEQYLYTLIRYIEFNPLEAGMAKKVGEYPYTLASLIFNNQEYKECCQESLLLKQYDIETLSEFLNIEFTEEEKRYLKEQQKRKIKKGANGILLSKIKTLDEHFVEVESKSERNKATILAYKDGYKQVEIAQYLGLSKSHVSKVLKEVEI</sequence>
<dbReference type="SMART" id="SM01321">
    <property type="entry name" value="Y1_Tnp"/>
    <property type="match status" value="1"/>
</dbReference>
<dbReference type="AlphaFoldDB" id="A0A6S6TMG7"/>
<dbReference type="EMBL" id="CACVAS010000075">
    <property type="protein sequence ID" value="CAA6816099.1"/>
    <property type="molecule type" value="Genomic_DNA"/>
</dbReference>
<dbReference type="GO" id="GO:0004803">
    <property type="term" value="F:transposase activity"/>
    <property type="evidence" value="ECO:0007669"/>
    <property type="project" value="InterPro"/>
</dbReference>
<organism evidence="2">
    <name type="scientific">uncultured Sulfurovum sp</name>
    <dbReference type="NCBI Taxonomy" id="269237"/>
    <lineage>
        <taxon>Bacteria</taxon>
        <taxon>Pseudomonadati</taxon>
        <taxon>Campylobacterota</taxon>
        <taxon>Epsilonproteobacteria</taxon>
        <taxon>Campylobacterales</taxon>
        <taxon>Sulfurovaceae</taxon>
        <taxon>Sulfurovum</taxon>
        <taxon>environmental samples</taxon>
    </lineage>
</organism>
<evidence type="ECO:0000259" key="1">
    <source>
        <dbReference type="SMART" id="SM01321"/>
    </source>
</evidence>
<proteinExistence type="predicted"/>
<accession>A0A6S6TMG7</accession>
<dbReference type="Gene3D" id="3.30.70.1290">
    <property type="entry name" value="Transposase IS200-like"/>
    <property type="match status" value="1"/>
</dbReference>
<feature type="domain" description="Transposase IS200-like" evidence="1">
    <location>
        <begin position="3"/>
        <end position="73"/>
    </location>
</feature>